<evidence type="ECO:0000256" key="1">
    <source>
        <dbReference type="SAM" id="Coils"/>
    </source>
</evidence>
<reference evidence="2 4" key="2">
    <citation type="submission" date="2014-07" db="EMBL/GenBank/DDBJ databases">
        <title>Porphyromonadaceae bacterium OUH 334697 = ATCC BAA-2682 = DSM 28341 draft genome.</title>
        <authorList>
            <person name="Sydenham T.V."/>
            <person name="Hasman H."/>
            <person name="Justesen U.S."/>
        </authorList>
    </citation>
    <scope>NUCLEOTIDE SEQUENCE [LARGE SCALE GENOMIC DNA]</scope>
    <source>
        <strain evidence="2 4">OUH 334697</strain>
    </source>
</reference>
<dbReference type="AlphaFoldDB" id="A0A0C3NHI3"/>
<protein>
    <submittedName>
        <fullName evidence="3">Uncharacterized protein</fullName>
    </submittedName>
</protein>
<dbReference type="InterPro" id="IPR021428">
    <property type="entry name" value="DUF3078"/>
</dbReference>
<dbReference type="EMBL" id="JPIT01000031">
    <property type="protein sequence ID" value="KIO43418.1"/>
    <property type="molecule type" value="Genomic_DNA"/>
</dbReference>
<gene>
    <name evidence="3" type="ORF">BA92_03790</name>
    <name evidence="2" type="ORF">IE90_09755</name>
</gene>
<reference evidence="3 5" key="1">
    <citation type="submission" date="2014-07" db="EMBL/GenBank/DDBJ databases">
        <title>Porphyromonadaceae bacterium OUH 308042 = ATCC BAA-2681 = DSM 28342 draft genome.</title>
        <authorList>
            <person name="Sydenham T.V."/>
            <person name="Hasman H."/>
            <person name="Justensen U.S."/>
        </authorList>
    </citation>
    <scope>NUCLEOTIDE SEQUENCE [LARGE SCALE GENOMIC DNA]</scope>
    <source>
        <strain evidence="3 5">OUH 308042</strain>
    </source>
</reference>
<proteinExistence type="predicted"/>
<dbReference type="EMBL" id="JPIU01000037">
    <property type="protein sequence ID" value="KIO45597.1"/>
    <property type="molecule type" value="Genomic_DNA"/>
</dbReference>
<evidence type="ECO:0000313" key="2">
    <source>
        <dbReference type="EMBL" id="KIO43418.1"/>
    </source>
</evidence>
<dbReference type="Pfam" id="PF11276">
    <property type="entry name" value="DUF3078"/>
    <property type="match status" value="1"/>
</dbReference>
<feature type="coiled-coil region" evidence="1">
    <location>
        <begin position="87"/>
        <end position="114"/>
    </location>
</feature>
<dbReference type="OrthoDB" id="1495718at2"/>
<dbReference type="Proteomes" id="UP000031980">
    <property type="component" value="Unassembled WGS sequence"/>
</dbReference>
<name>A0A0C3NHI3_9PORP</name>
<evidence type="ECO:0000313" key="3">
    <source>
        <dbReference type="EMBL" id="KIO45597.1"/>
    </source>
</evidence>
<evidence type="ECO:0000313" key="5">
    <source>
        <dbReference type="Proteomes" id="UP000031980"/>
    </source>
</evidence>
<accession>A0A0C3NHI3</accession>
<dbReference type="Proteomes" id="UP000031937">
    <property type="component" value="Unassembled WGS sequence"/>
</dbReference>
<sequence length="507" mass="60399">MKIMKSYPIPITVLKISRTDSLRFTRIPDLVYRSAQLKNEHIENPAVRYALEKLTRDRSKYYELKQAINTLRGYAENEHIKYMINYLRAYFATIEEKEKAIQQIRERIKKDSLEYRKRNPMDSARYDILLNQDLQSLLTFMEKDENYQWMREKSRDSIPLIILNASDKPNQVWLNRGKTYYYYFSTKSVAGDSVGSWLRVSSRGNRVKFFVDENMYQKYSQADKISKDISLKIQDSAYLKLKPLTPLPIKRNYWRYYWDISFAFGQGYFSDSWASGGENSLSILSDLKYFLNYKKNSLSWENAFRYRLGALKSGKEELSKNEDKFEVLSKLGVKAFKHWNYAAQFDMNTVLFRTHNYPKNDQIIANFLSPGYFTISLGLDYKPKNNISLYLSPIAGQWIYVRDTARVDPTRYGVEKGKRYRSDAGAKVELRNEHEFFKFLKIDNRLIIFSSYYEKPEYITVDWRLSLDFKINYFMKTSVYMNAIYDQNYSKKIQFKETLNLGIYFRF</sequence>
<organism evidence="3 5">
    <name type="scientific">Sanguibacteroides justesenii</name>
    <dbReference type="NCBI Taxonomy" id="1547597"/>
    <lineage>
        <taxon>Bacteria</taxon>
        <taxon>Pseudomonadati</taxon>
        <taxon>Bacteroidota</taxon>
        <taxon>Bacteroidia</taxon>
        <taxon>Bacteroidales</taxon>
        <taxon>Porphyromonadaceae</taxon>
        <taxon>Sanguibacteroides</taxon>
    </lineage>
</organism>
<comment type="caution">
    <text evidence="3">The sequence shown here is derived from an EMBL/GenBank/DDBJ whole genome shotgun (WGS) entry which is preliminary data.</text>
</comment>
<keyword evidence="1" id="KW-0175">Coiled coil</keyword>
<evidence type="ECO:0000313" key="4">
    <source>
        <dbReference type="Proteomes" id="UP000031937"/>
    </source>
</evidence>
<keyword evidence="5" id="KW-1185">Reference proteome</keyword>